<protein>
    <recommendedName>
        <fullName evidence="5">Ricin B lectin domain-containing protein</fullName>
    </recommendedName>
</protein>
<evidence type="ECO:0008006" key="5">
    <source>
        <dbReference type="Google" id="ProtNLM"/>
    </source>
</evidence>
<dbReference type="SUPFAM" id="SSF50370">
    <property type="entry name" value="Ricin B-like lectins"/>
    <property type="match status" value="1"/>
</dbReference>
<name>A0A6A6TH89_9PLEO</name>
<evidence type="ECO:0000313" key="3">
    <source>
        <dbReference type="EMBL" id="KAF2658711.1"/>
    </source>
</evidence>
<dbReference type="Proteomes" id="UP000799324">
    <property type="component" value="Unassembled WGS sequence"/>
</dbReference>
<feature type="region of interest" description="Disordered" evidence="1">
    <location>
        <begin position="236"/>
        <end position="256"/>
    </location>
</feature>
<dbReference type="AlphaFoldDB" id="A0A6A6TH89"/>
<dbReference type="CDD" id="cd00161">
    <property type="entry name" value="beta-trefoil_Ricin-like"/>
    <property type="match status" value="1"/>
</dbReference>
<organism evidence="3 4">
    <name type="scientific">Lophiostoma macrostomum CBS 122681</name>
    <dbReference type="NCBI Taxonomy" id="1314788"/>
    <lineage>
        <taxon>Eukaryota</taxon>
        <taxon>Fungi</taxon>
        <taxon>Dikarya</taxon>
        <taxon>Ascomycota</taxon>
        <taxon>Pezizomycotina</taxon>
        <taxon>Dothideomycetes</taxon>
        <taxon>Pleosporomycetidae</taxon>
        <taxon>Pleosporales</taxon>
        <taxon>Lophiostomataceae</taxon>
        <taxon>Lophiostoma</taxon>
    </lineage>
</organism>
<evidence type="ECO:0000256" key="1">
    <source>
        <dbReference type="SAM" id="MobiDB-lite"/>
    </source>
</evidence>
<keyword evidence="2" id="KW-0472">Membrane</keyword>
<accession>A0A6A6TH89</accession>
<reference evidence="3" key="1">
    <citation type="journal article" date="2020" name="Stud. Mycol.">
        <title>101 Dothideomycetes genomes: a test case for predicting lifestyles and emergence of pathogens.</title>
        <authorList>
            <person name="Haridas S."/>
            <person name="Albert R."/>
            <person name="Binder M."/>
            <person name="Bloem J."/>
            <person name="Labutti K."/>
            <person name="Salamov A."/>
            <person name="Andreopoulos B."/>
            <person name="Baker S."/>
            <person name="Barry K."/>
            <person name="Bills G."/>
            <person name="Bluhm B."/>
            <person name="Cannon C."/>
            <person name="Castanera R."/>
            <person name="Culley D."/>
            <person name="Daum C."/>
            <person name="Ezra D."/>
            <person name="Gonzalez J."/>
            <person name="Henrissat B."/>
            <person name="Kuo A."/>
            <person name="Liang C."/>
            <person name="Lipzen A."/>
            <person name="Lutzoni F."/>
            <person name="Magnuson J."/>
            <person name="Mondo S."/>
            <person name="Nolan M."/>
            <person name="Ohm R."/>
            <person name="Pangilinan J."/>
            <person name="Park H.-J."/>
            <person name="Ramirez L."/>
            <person name="Alfaro M."/>
            <person name="Sun H."/>
            <person name="Tritt A."/>
            <person name="Yoshinaga Y."/>
            <person name="Zwiers L.-H."/>
            <person name="Turgeon B."/>
            <person name="Goodwin S."/>
            <person name="Spatafora J."/>
            <person name="Crous P."/>
            <person name="Grigoriev I."/>
        </authorList>
    </citation>
    <scope>NUCLEOTIDE SEQUENCE</scope>
    <source>
        <strain evidence="3">CBS 122681</strain>
    </source>
</reference>
<gene>
    <name evidence="3" type="ORF">K491DRAFT_755998</name>
</gene>
<evidence type="ECO:0000256" key="2">
    <source>
        <dbReference type="SAM" id="Phobius"/>
    </source>
</evidence>
<feature type="compositionally biased region" description="Polar residues" evidence="1">
    <location>
        <begin position="247"/>
        <end position="256"/>
    </location>
</feature>
<dbReference type="EMBL" id="MU004313">
    <property type="protein sequence ID" value="KAF2658711.1"/>
    <property type="molecule type" value="Genomic_DNA"/>
</dbReference>
<feature type="region of interest" description="Disordered" evidence="1">
    <location>
        <begin position="156"/>
        <end position="176"/>
    </location>
</feature>
<dbReference type="Gene3D" id="2.80.10.50">
    <property type="match status" value="1"/>
</dbReference>
<evidence type="ECO:0000313" key="4">
    <source>
        <dbReference type="Proteomes" id="UP000799324"/>
    </source>
</evidence>
<dbReference type="InterPro" id="IPR035992">
    <property type="entry name" value="Ricin_B-like_lectins"/>
</dbReference>
<dbReference type="OrthoDB" id="9986966at2759"/>
<keyword evidence="2" id="KW-0812">Transmembrane</keyword>
<sequence>MADLPTEFHLSNAILNSTRVIASTRDNNIIVIEDFNSTDNQRWYVSDTGDSNYFRLHTIQKGDNYALDVLNYDGYNSIDLEFLDVVDRRTGQLWMFDTWADGTLKISNNFTGPDMHLEYLDSDSAPKLAGGNSDGQHWSTGNFTSDAISTTLSSTTMVSTTSTPGPTSISKGSATSAIGSATATSTSTATATATESPAPHHTSSGAIAGSVIGAVVAAVLLVFIIRYVWNKVRTPSQVASTPGYRPNRQQTTEWNL</sequence>
<feature type="transmembrane region" description="Helical" evidence="2">
    <location>
        <begin position="206"/>
        <end position="229"/>
    </location>
</feature>
<keyword evidence="4" id="KW-1185">Reference proteome</keyword>
<proteinExistence type="predicted"/>
<keyword evidence="2" id="KW-1133">Transmembrane helix</keyword>